<reference evidence="2" key="1">
    <citation type="journal article" date="2020" name="Stud. Mycol.">
        <title>101 Dothideomycetes genomes: a test case for predicting lifestyles and emergence of pathogens.</title>
        <authorList>
            <person name="Haridas S."/>
            <person name="Albert R."/>
            <person name="Binder M."/>
            <person name="Bloem J."/>
            <person name="Labutti K."/>
            <person name="Salamov A."/>
            <person name="Andreopoulos B."/>
            <person name="Baker S."/>
            <person name="Barry K."/>
            <person name="Bills G."/>
            <person name="Bluhm B."/>
            <person name="Cannon C."/>
            <person name="Castanera R."/>
            <person name="Culley D."/>
            <person name="Daum C."/>
            <person name="Ezra D."/>
            <person name="Gonzalez J."/>
            <person name="Henrissat B."/>
            <person name="Kuo A."/>
            <person name="Liang C."/>
            <person name="Lipzen A."/>
            <person name="Lutzoni F."/>
            <person name="Magnuson J."/>
            <person name="Mondo S."/>
            <person name="Nolan M."/>
            <person name="Ohm R."/>
            <person name="Pangilinan J."/>
            <person name="Park H.-J."/>
            <person name="Ramirez L."/>
            <person name="Alfaro M."/>
            <person name="Sun H."/>
            <person name="Tritt A."/>
            <person name="Yoshinaga Y."/>
            <person name="Zwiers L.-H."/>
            <person name="Turgeon B."/>
            <person name="Goodwin S."/>
            <person name="Spatafora J."/>
            <person name="Crous P."/>
            <person name="Grigoriev I."/>
        </authorList>
    </citation>
    <scope>NUCLEOTIDE SEQUENCE</scope>
    <source>
        <strain evidence="2">CBS 627.86</strain>
    </source>
</reference>
<sequence length="305" mass="36196">MFYDYFLYNPDDQLIYRRYAFHIGPVPYLTRRSDERTLTPQGVLRIQPRHQQYWPRYPKTRPCPWSWNEMQELRTKSYSMFKTRDLLSNAAILAAFVGAATVFEQYLALITFTNEYIARIERLARLEVDRLYAGSLLVDFTISVLREERGGLFEQLLNSQRARIYHMIDEALLRVCLDEWENEDRAALPWNQAIRPLARALSRATELIPSWAKADWADMARYKSCCNENLSDNGAWMEAVYFNRTRKMLEESLELYWVKKKIHACVQQRLPEELIDGIVQNVLAYERLPTGRLRTRYFPKGKEKQ</sequence>
<accession>A0A6A5YWE7</accession>
<keyword evidence="3" id="KW-1185">Reference proteome</keyword>
<keyword evidence="1" id="KW-0812">Transmembrane</keyword>
<keyword evidence="1" id="KW-1133">Transmembrane helix</keyword>
<proteinExistence type="predicted"/>
<organism evidence="2 3">
    <name type="scientific">Lophiotrema nucula</name>
    <dbReference type="NCBI Taxonomy" id="690887"/>
    <lineage>
        <taxon>Eukaryota</taxon>
        <taxon>Fungi</taxon>
        <taxon>Dikarya</taxon>
        <taxon>Ascomycota</taxon>
        <taxon>Pezizomycotina</taxon>
        <taxon>Dothideomycetes</taxon>
        <taxon>Pleosporomycetidae</taxon>
        <taxon>Pleosporales</taxon>
        <taxon>Lophiotremataceae</taxon>
        <taxon>Lophiotrema</taxon>
    </lineage>
</organism>
<gene>
    <name evidence="2" type="ORF">BDV96DRAFT_582106</name>
</gene>
<evidence type="ECO:0000313" key="2">
    <source>
        <dbReference type="EMBL" id="KAF2111410.1"/>
    </source>
</evidence>
<name>A0A6A5YWE7_9PLEO</name>
<dbReference type="Proteomes" id="UP000799770">
    <property type="component" value="Unassembled WGS sequence"/>
</dbReference>
<protein>
    <submittedName>
        <fullName evidence="2">Uncharacterized protein</fullName>
    </submittedName>
</protein>
<keyword evidence="1" id="KW-0472">Membrane</keyword>
<dbReference type="OrthoDB" id="3680815at2759"/>
<dbReference type="AlphaFoldDB" id="A0A6A5YWE7"/>
<dbReference type="EMBL" id="ML977334">
    <property type="protein sequence ID" value="KAF2111410.1"/>
    <property type="molecule type" value="Genomic_DNA"/>
</dbReference>
<evidence type="ECO:0000256" key="1">
    <source>
        <dbReference type="SAM" id="Phobius"/>
    </source>
</evidence>
<feature type="transmembrane region" description="Helical" evidence="1">
    <location>
        <begin position="86"/>
        <end position="109"/>
    </location>
</feature>
<evidence type="ECO:0000313" key="3">
    <source>
        <dbReference type="Proteomes" id="UP000799770"/>
    </source>
</evidence>